<evidence type="ECO:0000313" key="1">
    <source>
        <dbReference type="EMBL" id="NEG72184.1"/>
    </source>
</evidence>
<reference evidence="1 2" key="1">
    <citation type="submission" date="2019-10" db="EMBL/GenBank/DDBJ databases">
        <title>Bifidobacterium from non-human primates.</title>
        <authorList>
            <person name="Modesto M."/>
        </authorList>
    </citation>
    <scope>NUCLEOTIDE SEQUENCE [LARGE SCALE GENOMIC DNA]</scope>
    <source>
        <strain evidence="1 2">TREM</strain>
    </source>
</reference>
<dbReference type="InterPro" id="IPR052922">
    <property type="entry name" value="Cytidylate_Kinase-2"/>
</dbReference>
<dbReference type="PANTHER" id="PTHR37816">
    <property type="entry name" value="YALI0E33011P"/>
    <property type="match status" value="1"/>
</dbReference>
<dbReference type="EMBL" id="WHZX01000006">
    <property type="protein sequence ID" value="NEG72184.1"/>
    <property type="molecule type" value="Genomic_DNA"/>
</dbReference>
<proteinExistence type="predicted"/>
<dbReference type="AlphaFoldDB" id="A0A7K3TDE0"/>
<dbReference type="SUPFAM" id="SSF52540">
    <property type="entry name" value="P-loop containing nucleoside triphosphate hydrolases"/>
    <property type="match status" value="1"/>
</dbReference>
<protein>
    <submittedName>
        <fullName evidence="1">AAA family ATPase</fullName>
    </submittedName>
</protein>
<accession>A0A7K3TDE0</accession>
<dbReference type="OrthoDB" id="3199600at2"/>
<dbReference type="Proteomes" id="UP000469943">
    <property type="component" value="Unassembled WGS sequence"/>
</dbReference>
<dbReference type="RefSeq" id="WP_152358578.1">
    <property type="nucleotide sequence ID" value="NZ_WBSM01000008.1"/>
</dbReference>
<dbReference type="PANTHER" id="PTHR37816:SF3">
    <property type="entry name" value="MODULATES DNA TOPOLOGY"/>
    <property type="match status" value="1"/>
</dbReference>
<dbReference type="InterPro" id="IPR027417">
    <property type="entry name" value="P-loop_NTPase"/>
</dbReference>
<evidence type="ECO:0000313" key="2">
    <source>
        <dbReference type="Proteomes" id="UP000469943"/>
    </source>
</evidence>
<name>A0A7K3TDE0_9BIFI</name>
<gene>
    <name evidence="1" type="ORF">GFD24_08220</name>
</gene>
<organism evidence="1 2">
    <name type="scientific">Bifidobacterium ramosum</name>
    <dbReference type="NCBI Taxonomy" id="1798158"/>
    <lineage>
        <taxon>Bacteria</taxon>
        <taxon>Bacillati</taxon>
        <taxon>Actinomycetota</taxon>
        <taxon>Actinomycetes</taxon>
        <taxon>Bifidobacteriales</taxon>
        <taxon>Bifidobacteriaceae</taxon>
        <taxon>Bifidobacterium</taxon>
    </lineage>
</organism>
<dbReference type="Gene3D" id="3.40.50.300">
    <property type="entry name" value="P-loop containing nucleotide triphosphate hydrolases"/>
    <property type="match status" value="1"/>
</dbReference>
<comment type="caution">
    <text evidence="1">The sequence shown here is derived from an EMBL/GenBank/DDBJ whole genome shotgun (WGS) entry which is preliminary data.</text>
</comment>
<sequence length="173" mass="20021">MRIAIIGYSGSGKSTLARKLGERLAIPVMYLDQVHWLPGWKERDDDDARAVVATFMNDHESWVIEGNYTNLLYDERMTQADVIIVMLFGRFRCCARAVRRWLRYRGASRPDMTPGCPEKIDAEFAWWLLIKGRNAARRQRFVDTAYAHPDTAIIVRNPAQLAHVRTIIERSQK</sequence>